<keyword evidence="3" id="KW-1185">Reference proteome</keyword>
<keyword evidence="1" id="KW-0812">Transmembrane</keyword>
<keyword evidence="1" id="KW-1133">Transmembrane helix</keyword>
<organism evidence="2 3">
    <name type="scientific">Pseudomonas tructae</name>
    <dbReference type="NCBI Taxonomy" id="2518644"/>
    <lineage>
        <taxon>Bacteria</taxon>
        <taxon>Pseudomonadati</taxon>
        <taxon>Pseudomonadota</taxon>
        <taxon>Gammaproteobacteria</taxon>
        <taxon>Pseudomonadales</taxon>
        <taxon>Pseudomonadaceae</taxon>
        <taxon>Pseudomonas</taxon>
    </lineage>
</organism>
<sequence>MDQNTSNWKGTALALGVIGCITLIGYIIYYTIKVNVFLFWDYTAFTYIIICLGLVSLSMLGTFLLNHQNPDTNVFGSLLLLAMAGITQAIFDLELSVFLCLAGLYAAGVIGLAIGFANKRAVEAAEADEPL</sequence>
<protein>
    <submittedName>
        <fullName evidence="2">Uncharacterized protein</fullName>
    </submittedName>
</protein>
<dbReference type="OrthoDB" id="7030940at2"/>
<dbReference type="Proteomes" id="UP000291130">
    <property type="component" value="Chromosome"/>
</dbReference>
<gene>
    <name evidence="2" type="ORF">EXN22_11580</name>
</gene>
<evidence type="ECO:0000313" key="3">
    <source>
        <dbReference type="Proteomes" id="UP000291130"/>
    </source>
</evidence>
<proteinExistence type="predicted"/>
<feature type="transmembrane region" description="Helical" evidence="1">
    <location>
        <begin position="96"/>
        <end position="117"/>
    </location>
</feature>
<dbReference type="KEGG" id="ptk:EXN22_11580"/>
<reference evidence="2 3" key="1">
    <citation type="submission" date="2019-02" db="EMBL/GenBank/DDBJ databases">
        <title>Complete genome sequence of Pseudomonas sp. SNU WT1 isolated from rainbow trout.</title>
        <authorList>
            <person name="Oh W.T."/>
            <person name="Park S.C."/>
        </authorList>
    </citation>
    <scope>NUCLEOTIDE SEQUENCE [LARGE SCALE GENOMIC DNA]</scope>
    <source>
        <strain evidence="2 3">SNU WT1</strain>
    </source>
</reference>
<name>A0A411MHM6_9PSED</name>
<feature type="transmembrane region" description="Helical" evidence="1">
    <location>
        <begin position="44"/>
        <end position="65"/>
    </location>
</feature>
<feature type="transmembrane region" description="Helical" evidence="1">
    <location>
        <begin position="72"/>
        <end position="90"/>
    </location>
</feature>
<keyword evidence="1" id="KW-0472">Membrane</keyword>
<feature type="transmembrane region" description="Helical" evidence="1">
    <location>
        <begin position="12"/>
        <end position="32"/>
    </location>
</feature>
<accession>A0A411MHM6</accession>
<dbReference type="EMBL" id="CP035952">
    <property type="protein sequence ID" value="QBF26301.1"/>
    <property type="molecule type" value="Genomic_DNA"/>
</dbReference>
<evidence type="ECO:0000313" key="2">
    <source>
        <dbReference type="EMBL" id="QBF26301.1"/>
    </source>
</evidence>
<dbReference type="AlphaFoldDB" id="A0A411MHM6"/>
<evidence type="ECO:0000256" key="1">
    <source>
        <dbReference type="SAM" id="Phobius"/>
    </source>
</evidence>
<dbReference type="RefSeq" id="WP_130264170.1">
    <property type="nucleotide sequence ID" value="NZ_CP035952.1"/>
</dbReference>